<dbReference type="EC" id="6.1.1.21" evidence="8"/>
<comment type="subcellular location">
    <subcellularLocation>
        <location evidence="8">Cytoplasm</location>
    </subcellularLocation>
</comment>
<dbReference type="PANTHER" id="PTHR43707:SF1">
    <property type="entry name" value="HISTIDINE--TRNA LIGASE, MITOCHONDRIAL-RELATED"/>
    <property type="match status" value="1"/>
</dbReference>
<evidence type="ECO:0000256" key="5">
    <source>
        <dbReference type="ARBA" id="ARBA00022917"/>
    </source>
</evidence>
<evidence type="ECO:0000313" key="12">
    <source>
        <dbReference type="Proteomes" id="UP000230137"/>
    </source>
</evidence>
<feature type="binding site" evidence="9">
    <location>
        <position position="127"/>
    </location>
    <ligand>
        <name>L-histidine</name>
        <dbReference type="ChEBI" id="CHEBI:57595"/>
    </ligand>
</feature>
<dbReference type="InterPro" id="IPR004516">
    <property type="entry name" value="HisRS/HisZ"/>
</dbReference>
<feature type="binding site" evidence="9">
    <location>
        <begin position="96"/>
        <end position="98"/>
    </location>
    <ligand>
        <name>L-histidine</name>
        <dbReference type="ChEBI" id="CHEBI:57595"/>
    </ligand>
</feature>
<evidence type="ECO:0000256" key="1">
    <source>
        <dbReference type="ARBA" id="ARBA00008226"/>
    </source>
</evidence>
<dbReference type="GO" id="GO:0005524">
    <property type="term" value="F:ATP binding"/>
    <property type="evidence" value="ECO:0007669"/>
    <property type="project" value="UniProtKB-UniRule"/>
</dbReference>
<feature type="binding site" evidence="9">
    <location>
        <begin position="277"/>
        <end position="278"/>
    </location>
    <ligand>
        <name>L-histidine</name>
        <dbReference type="ChEBI" id="CHEBI:57595"/>
    </ligand>
</feature>
<dbReference type="CDD" id="cd00773">
    <property type="entry name" value="HisRS-like_core"/>
    <property type="match status" value="1"/>
</dbReference>
<organism evidence="11 12">
    <name type="scientific">Candidatus Berkelbacteria bacterium CG_4_10_14_0_2_um_filter_35_9_33_12</name>
    <dbReference type="NCBI Taxonomy" id="1974499"/>
    <lineage>
        <taxon>Bacteria</taxon>
        <taxon>Candidatus Berkelbacteria</taxon>
    </lineage>
</organism>
<dbReference type="Gene3D" id="3.30.930.10">
    <property type="entry name" value="Bira Bifunctional Protein, Domain 2"/>
    <property type="match status" value="1"/>
</dbReference>
<dbReference type="InterPro" id="IPR045864">
    <property type="entry name" value="aa-tRNA-synth_II/BPL/LPL"/>
</dbReference>
<feature type="binding site" evidence="9">
    <location>
        <position position="273"/>
    </location>
    <ligand>
        <name>L-histidine</name>
        <dbReference type="ChEBI" id="CHEBI:57595"/>
    </ligand>
</feature>
<keyword evidence="2 8" id="KW-0436">Ligase</keyword>
<evidence type="ECO:0000256" key="2">
    <source>
        <dbReference type="ARBA" id="ARBA00022598"/>
    </source>
</evidence>
<dbReference type="GO" id="GO:0005737">
    <property type="term" value="C:cytoplasm"/>
    <property type="evidence" value="ECO:0007669"/>
    <property type="project" value="UniProtKB-SubCell"/>
</dbReference>
<reference evidence="12" key="1">
    <citation type="submission" date="2017-09" db="EMBL/GenBank/DDBJ databases">
        <title>Depth-based differentiation of microbial function through sediment-hosted aquifers and enrichment of novel symbionts in the deep terrestrial subsurface.</title>
        <authorList>
            <person name="Probst A.J."/>
            <person name="Ladd B."/>
            <person name="Jarett J.K."/>
            <person name="Geller-Mcgrath D.E."/>
            <person name="Sieber C.M.K."/>
            <person name="Emerson J.B."/>
            <person name="Anantharaman K."/>
            <person name="Thomas B.C."/>
            <person name="Malmstrom R."/>
            <person name="Stieglmeier M."/>
            <person name="Klingl A."/>
            <person name="Woyke T."/>
            <person name="Ryan C.M."/>
            <person name="Banfield J.F."/>
        </authorList>
    </citation>
    <scope>NUCLEOTIDE SEQUENCE [LARGE SCALE GENOMIC DNA]</scope>
</reference>
<comment type="caution">
    <text evidence="11">The sequence shown here is derived from an EMBL/GenBank/DDBJ whole genome shotgun (WGS) entry which is preliminary data.</text>
</comment>
<dbReference type="NCBIfam" id="TIGR00442">
    <property type="entry name" value="hisS"/>
    <property type="match status" value="1"/>
</dbReference>
<protein>
    <recommendedName>
        <fullName evidence="8">Histidine--tRNA ligase</fullName>
        <ecNumber evidence="8">6.1.1.21</ecNumber>
    </recommendedName>
    <alternativeName>
        <fullName evidence="8">Histidyl-tRNA synthetase</fullName>
        <shortName evidence="8">HisRS</shortName>
    </alternativeName>
</protein>
<feature type="domain" description="Aminoacyl-transfer RNA synthetases class-II family profile" evidence="10">
    <location>
        <begin position="9"/>
        <end position="339"/>
    </location>
</feature>
<evidence type="ECO:0000259" key="10">
    <source>
        <dbReference type="PROSITE" id="PS50862"/>
    </source>
</evidence>
<dbReference type="Gene3D" id="3.40.50.800">
    <property type="entry name" value="Anticodon-binding domain"/>
    <property type="match status" value="1"/>
</dbReference>
<comment type="catalytic activity">
    <reaction evidence="7 8">
        <text>tRNA(His) + L-histidine + ATP = L-histidyl-tRNA(His) + AMP + diphosphate + H(+)</text>
        <dbReference type="Rhea" id="RHEA:17313"/>
        <dbReference type="Rhea" id="RHEA-COMP:9665"/>
        <dbReference type="Rhea" id="RHEA-COMP:9689"/>
        <dbReference type="ChEBI" id="CHEBI:15378"/>
        <dbReference type="ChEBI" id="CHEBI:30616"/>
        <dbReference type="ChEBI" id="CHEBI:33019"/>
        <dbReference type="ChEBI" id="CHEBI:57595"/>
        <dbReference type="ChEBI" id="CHEBI:78442"/>
        <dbReference type="ChEBI" id="CHEBI:78527"/>
        <dbReference type="ChEBI" id="CHEBI:456215"/>
        <dbReference type="EC" id="6.1.1.21"/>
    </reaction>
</comment>
<dbReference type="GO" id="GO:0004821">
    <property type="term" value="F:histidine-tRNA ligase activity"/>
    <property type="evidence" value="ECO:0007669"/>
    <property type="project" value="UniProtKB-UniRule"/>
</dbReference>
<evidence type="ECO:0000313" key="11">
    <source>
        <dbReference type="EMBL" id="PJA19934.1"/>
    </source>
</evidence>
<keyword evidence="3 8" id="KW-0547">Nucleotide-binding</keyword>
<dbReference type="SUPFAM" id="SSF52954">
    <property type="entry name" value="Class II aaRS ABD-related"/>
    <property type="match status" value="1"/>
</dbReference>
<evidence type="ECO:0000256" key="4">
    <source>
        <dbReference type="ARBA" id="ARBA00022840"/>
    </source>
</evidence>
<feature type="binding site" evidence="9">
    <location>
        <position position="141"/>
    </location>
    <ligand>
        <name>L-histidine</name>
        <dbReference type="ChEBI" id="CHEBI:57595"/>
    </ligand>
</feature>
<keyword evidence="5 8" id="KW-0648">Protein biosynthesis</keyword>
<dbReference type="PANTHER" id="PTHR43707">
    <property type="entry name" value="HISTIDYL-TRNA SYNTHETASE"/>
    <property type="match status" value="1"/>
</dbReference>
<evidence type="ECO:0000256" key="9">
    <source>
        <dbReference type="PIRSR" id="PIRSR001549-1"/>
    </source>
</evidence>
<dbReference type="InterPro" id="IPR041715">
    <property type="entry name" value="HisRS-like_core"/>
</dbReference>
<evidence type="ECO:0000256" key="8">
    <source>
        <dbReference type="HAMAP-Rule" id="MF_00127"/>
    </source>
</evidence>
<dbReference type="AlphaFoldDB" id="A0A2M7W3C0"/>
<keyword evidence="4 8" id="KW-0067">ATP-binding</keyword>
<proteinExistence type="inferred from homology"/>
<feature type="binding site" evidence="9">
    <location>
        <position position="145"/>
    </location>
    <ligand>
        <name>L-histidine</name>
        <dbReference type="ChEBI" id="CHEBI:57595"/>
    </ligand>
</feature>
<dbReference type="Pfam" id="PF00587">
    <property type="entry name" value="tRNA-synt_2b"/>
    <property type="match status" value="1"/>
</dbReference>
<keyword evidence="8" id="KW-0963">Cytoplasm</keyword>
<dbReference type="InterPro" id="IPR006195">
    <property type="entry name" value="aa-tRNA-synth_II"/>
</dbReference>
<comment type="subunit">
    <text evidence="8">Homodimer.</text>
</comment>
<evidence type="ECO:0000256" key="7">
    <source>
        <dbReference type="ARBA" id="ARBA00047639"/>
    </source>
</evidence>
<sequence length="439" mass="50387">MARNYQRPRGTIDYLGKRALYFSWITSTFEKIASRLSFDLINPPIFENSEIYLRGTGSSSDIVKKELYEVKRLNSNVEYDGEDKKEYKNTFVLRPEFTPGIIRAYLENGLQSKEHPIKLASLGPVFRYDRPQRGRFRQLNQLNLELIGDKSAYGDALIILTAFQLFSSLKIKKDIILDLNTLGSRESRGKIKTTLLQYFENYKSIMCSDCIERLKINPLRVLDCKAKECQEIIDGAPQIIDMVSDEDRSHFQELLEFLDEMGVNYDLNPRLVRGLDYYTRTVFEFRLINDERRQNSLAGGGHYDELIRRLGGRSTPSVGMAIGVERLIDALTERDIEPPILFRTKIVVIQISDKAKKVSFNLINILSKKGYQVSVSLGKHPLSEQLRRADKSNAQIALIIGQKEAFEGSVILRDLSDRSQETVKISKLDKAIKKRINKK</sequence>
<dbReference type="InterPro" id="IPR002314">
    <property type="entry name" value="aa-tRNA-synt_IIb"/>
</dbReference>
<dbReference type="InterPro" id="IPR004154">
    <property type="entry name" value="Anticodon-bd"/>
</dbReference>
<evidence type="ECO:0000256" key="6">
    <source>
        <dbReference type="ARBA" id="ARBA00023146"/>
    </source>
</evidence>
<dbReference type="GO" id="GO:0006427">
    <property type="term" value="P:histidyl-tRNA aminoacylation"/>
    <property type="evidence" value="ECO:0007669"/>
    <property type="project" value="UniProtKB-UniRule"/>
</dbReference>
<comment type="similarity">
    <text evidence="1 8">Belongs to the class-II aminoacyl-tRNA synthetase family.</text>
</comment>
<dbReference type="InterPro" id="IPR036621">
    <property type="entry name" value="Anticodon-bd_dom_sf"/>
</dbReference>
<dbReference type="Proteomes" id="UP000230137">
    <property type="component" value="Unassembled WGS sequence"/>
</dbReference>
<keyword evidence="6 8" id="KW-0030">Aminoacyl-tRNA synthetase</keyword>
<name>A0A2M7W3C0_9BACT</name>
<dbReference type="HAMAP" id="MF_00127">
    <property type="entry name" value="His_tRNA_synth"/>
    <property type="match status" value="1"/>
</dbReference>
<dbReference type="PIRSF" id="PIRSF001549">
    <property type="entry name" value="His-tRNA_synth"/>
    <property type="match status" value="1"/>
</dbReference>
<evidence type="ECO:0000256" key="3">
    <source>
        <dbReference type="ARBA" id="ARBA00022741"/>
    </source>
</evidence>
<accession>A0A2M7W3C0</accession>
<dbReference type="PROSITE" id="PS50862">
    <property type="entry name" value="AA_TRNA_LIGASE_II"/>
    <property type="match status" value="1"/>
</dbReference>
<dbReference type="EMBL" id="PFQF01000046">
    <property type="protein sequence ID" value="PJA19934.1"/>
    <property type="molecule type" value="Genomic_DNA"/>
</dbReference>
<dbReference type="Pfam" id="PF03129">
    <property type="entry name" value="HGTP_anticodon"/>
    <property type="match status" value="1"/>
</dbReference>
<dbReference type="SUPFAM" id="SSF55681">
    <property type="entry name" value="Class II aaRS and biotin synthetases"/>
    <property type="match status" value="1"/>
</dbReference>
<dbReference type="InterPro" id="IPR015807">
    <property type="entry name" value="His-tRNA-ligase"/>
</dbReference>
<gene>
    <name evidence="8" type="primary">hisS</name>
    <name evidence="11" type="ORF">COX60_03225</name>
</gene>